<dbReference type="InterPro" id="IPR023561">
    <property type="entry name" value="Carbonic_anhydrase_a-class"/>
</dbReference>
<accession>A0A6H5G299</accession>
<evidence type="ECO:0000259" key="7">
    <source>
        <dbReference type="PROSITE" id="PS51144"/>
    </source>
</evidence>
<dbReference type="PROSITE" id="PS51144">
    <property type="entry name" value="ALPHA_CA_2"/>
    <property type="match status" value="1"/>
</dbReference>
<evidence type="ECO:0000313" key="9">
    <source>
        <dbReference type="Proteomes" id="UP000479000"/>
    </source>
</evidence>
<evidence type="ECO:0000256" key="6">
    <source>
        <dbReference type="ARBA" id="ARBA00048348"/>
    </source>
</evidence>
<dbReference type="EC" id="4.2.1.1" evidence="2"/>
<name>A0A6H5G299_9HEMI</name>
<keyword evidence="9" id="KW-1185">Reference proteome</keyword>
<evidence type="ECO:0000256" key="2">
    <source>
        <dbReference type="ARBA" id="ARBA00012925"/>
    </source>
</evidence>
<dbReference type="Gene3D" id="3.10.200.10">
    <property type="entry name" value="Alpha carbonic anhydrase"/>
    <property type="match status" value="1"/>
</dbReference>
<dbReference type="SUPFAM" id="SSF51069">
    <property type="entry name" value="Carbonic anhydrase"/>
    <property type="match status" value="1"/>
</dbReference>
<feature type="non-terminal residue" evidence="8">
    <location>
        <position position="56"/>
    </location>
</feature>
<keyword evidence="3" id="KW-0479">Metal-binding</keyword>
<dbReference type="OrthoDB" id="429145at2759"/>
<dbReference type="PANTHER" id="PTHR18952">
    <property type="entry name" value="CARBONIC ANHYDRASE"/>
    <property type="match status" value="1"/>
</dbReference>
<evidence type="ECO:0000256" key="3">
    <source>
        <dbReference type="ARBA" id="ARBA00022723"/>
    </source>
</evidence>
<evidence type="ECO:0000256" key="4">
    <source>
        <dbReference type="ARBA" id="ARBA00022833"/>
    </source>
</evidence>
<dbReference type="Proteomes" id="UP000479000">
    <property type="component" value="Unassembled WGS sequence"/>
</dbReference>
<dbReference type="PANTHER" id="PTHR18952:SF265">
    <property type="entry name" value="CARBONIC ANHYDRASE"/>
    <property type="match status" value="1"/>
</dbReference>
<comment type="similarity">
    <text evidence="1">Belongs to the alpha-carbonic anhydrase family.</text>
</comment>
<dbReference type="InterPro" id="IPR001148">
    <property type="entry name" value="CA_dom"/>
</dbReference>
<evidence type="ECO:0000313" key="8">
    <source>
        <dbReference type="EMBL" id="CAA9995853.1"/>
    </source>
</evidence>
<evidence type="ECO:0000256" key="1">
    <source>
        <dbReference type="ARBA" id="ARBA00010718"/>
    </source>
</evidence>
<keyword evidence="4" id="KW-0862">Zinc</keyword>
<proteinExistence type="inferred from homology"/>
<sequence>MPGQFVSRSGGFTLQDYLPRDMDTYFNYRGSLTTPPCSEGVTWVWFTDNRQVSDRQ</sequence>
<evidence type="ECO:0000256" key="5">
    <source>
        <dbReference type="ARBA" id="ARBA00023239"/>
    </source>
</evidence>
<dbReference type="GO" id="GO:0008270">
    <property type="term" value="F:zinc ion binding"/>
    <property type="evidence" value="ECO:0007669"/>
    <property type="project" value="InterPro"/>
</dbReference>
<dbReference type="EMBL" id="CADCXU010004107">
    <property type="protein sequence ID" value="CAA9995853.1"/>
    <property type="molecule type" value="Genomic_DNA"/>
</dbReference>
<protein>
    <recommendedName>
        <fullName evidence="2">carbonic anhydrase</fullName>
        <ecNumber evidence="2">4.2.1.1</ecNumber>
    </recommendedName>
</protein>
<comment type="catalytic activity">
    <reaction evidence="6">
        <text>hydrogencarbonate + H(+) = CO2 + H2O</text>
        <dbReference type="Rhea" id="RHEA:10748"/>
        <dbReference type="ChEBI" id="CHEBI:15377"/>
        <dbReference type="ChEBI" id="CHEBI:15378"/>
        <dbReference type="ChEBI" id="CHEBI:16526"/>
        <dbReference type="ChEBI" id="CHEBI:17544"/>
        <dbReference type="EC" id="4.2.1.1"/>
    </reaction>
</comment>
<keyword evidence="5" id="KW-0456">Lyase</keyword>
<gene>
    <name evidence="8" type="ORF">NTEN_LOCUS2576</name>
</gene>
<feature type="domain" description="Alpha-carbonic anhydrase" evidence="7">
    <location>
        <begin position="1"/>
        <end position="56"/>
    </location>
</feature>
<dbReference type="Pfam" id="PF00194">
    <property type="entry name" value="Carb_anhydrase"/>
    <property type="match status" value="1"/>
</dbReference>
<reference evidence="8 9" key="1">
    <citation type="submission" date="2020-02" db="EMBL/GenBank/DDBJ databases">
        <authorList>
            <person name="Ferguson B K."/>
        </authorList>
    </citation>
    <scope>NUCLEOTIDE SEQUENCE [LARGE SCALE GENOMIC DNA]</scope>
</reference>
<dbReference type="AlphaFoldDB" id="A0A6H5G299"/>
<organism evidence="8 9">
    <name type="scientific">Nesidiocoris tenuis</name>
    <dbReference type="NCBI Taxonomy" id="355587"/>
    <lineage>
        <taxon>Eukaryota</taxon>
        <taxon>Metazoa</taxon>
        <taxon>Ecdysozoa</taxon>
        <taxon>Arthropoda</taxon>
        <taxon>Hexapoda</taxon>
        <taxon>Insecta</taxon>
        <taxon>Pterygota</taxon>
        <taxon>Neoptera</taxon>
        <taxon>Paraneoptera</taxon>
        <taxon>Hemiptera</taxon>
        <taxon>Heteroptera</taxon>
        <taxon>Panheteroptera</taxon>
        <taxon>Cimicomorpha</taxon>
        <taxon>Miridae</taxon>
        <taxon>Dicyphina</taxon>
        <taxon>Nesidiocoris</taxon>
    </lineage>
</organism>
<dbReference type="GO" id="GO:0004089">
    <property type="term" value="F:carbonate dehydratase activity"/>
    <property type="evidence" value="ECO:0007669"/>
    <property type="project" value="UniProtKB-EC"/>
</dbReference>
<dbReference type="InterPro" id="IPR036398">
    <property type="entry name" value="CA_dom_sf"/>
</dbReference>